<feature type="compositionally biased region" description="Basic and acidic residues" evidence="1">
    <location>
        <begin position="68"/>
        <end position="78"/>
    </location>
</feature>
<proteinExistence type="predicted"/>
<name>A0A2M3ZPY7_9DIPT</name>
<evidence type="ECO:0000256" key="2">
    <source>
        <dbReference type="SAM" id="SignalP"/>
    </source>
</evidence>
<feature type="signal peptide" evidence="2">
    <location>
        <begin position="1"/>
        <end position="24"/>
    </location>
</feature>
<keyword evidence="2" id="KW-0732">Signal</keyword>
<dbReference type="EMBL" id="GGFM01009886">
    <property type="protein sequence ID" value="MBW30637.1"/>
    <property type="molecule type" value="Transcribed_RNA"/>
</dbReference>
<accession>A0A2M3ZPY7</accession>
<sequence length="78" mass="8811">MMDECGRGALIISTVLYSFALCGASQHRTSTRCNNVQPNECIRSSLEPPQGIDYITDPPILHHHHHHPYDTRRIGTSR</sequence>
<evidence type="ECO:0000256" key="1">
    <source>
        <dbReference type="SAM" id="MobiDB-lite"/>
    </source>
</evidence>
<protein>
    <submittedName>
        <fullName evidence="3">Putative secreted peptide</fullName>
    </submittedName>
</protein>
<dbReference type="AlphaFoldDB" id="A0A2M3ZPY7"/>
<reference evidence="3" key="1">
    <citation type="submission" date="2018-01" db="EMBL/GenBank/DDBJ databases">
        <title>An insight into the sialome of Amazonian anophelines.</title>
        <authorList>
            <person name="Ribeiro J.M."/>
            <person name="Scarpassa V."/>
            <person name="Calvo E."/>
        </authorList>
    </citation>
    <scope>NUCLEOTIDE SEQUENCE</scope>
    <source>
        <tissue evidence="3">Salivary glands</tissue>
    </source>
</reference>
<organism evidence="3">
    <name type="scientific">Anopheles braziliensis</name>
    <dbReference type="NCBI Taxonomy" id="58242"/>
    <lineage>
        <taxon>Eukaryota</taxon>
        <taxon>Metazoa</taxon>
        <taxon>Ecdysozoa</taxon>
        <taxon>Arthropoda</taxon>
        <taxon>Hexapoda</taxon>
        <taxon>Insecta</taxon>
        <taxon>Pterygota</taxon>
        <taxon>Neoptera</taxon>
        <taxon>Endopterygota</taxon>
        <taxon>Diptera</taxon>
        <taxon>Nematocera</taxon>
        <taxon>Culicoidea</taxon>
        <taxon>Culicidae</taxon>
        <taxon>Anophelinae</taxon>
        <taxon>Anopheles</taxon>
    </lineage>
</organism>
<feature type="region of interest" description="Disordered" evidence="1">
    <location>
        <begin position="53"/>
        <end position="78"/>
    </location>
</feature>
<evidence type="ECO:0000313" key="3">
    <source>
        <dbReference type="EMBL" id="MBW30637.1"/>
    </source>
</evidence>
<feature type="chain" id="PRO_5014617196" evidence="2">
    <location>
        <begin position="25"/>
        <end position="78"/>
    </location>
</feature>